<evidence type="ECO:0000256" key="1">
    <source>
        <dbReference type="SAM" id="Phobius"/>
    </source>
</evidence>
<evidence type="ECO:0000313" key="4">
    <source>
        <dbReference type="Proteomes" id="UP000185557"/>
    </source>
</evidence>
<dbReference type="RefSeq" id="WP_073610235.1">
    <property type="nucleotide sequence ID" value="NZ_MRCG01000017.1"/>
</dbReference>
<accession>A0A1U7J0X6</accession>
<dbReference type="EMBL" id="MRCG01000017">
    <property type="protein sequence ID" value="OKH45427.1"/>
    <property type="molecule type" value="Genomic_DNA"/>
</dbReference>
<feature type="transmembrane region" description="Helical" evidence="1">
    <location>
        <begin position="129"/>
        <end position="149"/>
    </location>
</feature>
<organism evidence="3 4">
    <name type="scientific">Phormidium tenue NIES-30</name>
    <dbReference type="NCBI Taxonomy" id="549789"/>
    <lineage>
        <taxon>Bacteria</taxon>
        <taxon>Bacillati</taxon>
        <taxon>Cyanobacteriota</taxon>
        <taxon>Cyanophyceae</taxon>
        <taxon>Oscillatoriophycideae</taxon>
        <taxon>Oscillatoriales</taxon>
        <taxon>Oscillatoriaceae</taxon>
        <taxon>Phormidium</taxon>
    </lineage>
</organism>
<dbReference type="Proteomes" id="UP000185557">
    <property type="component" value="Unassembled WGS sequence"/>
</dbReference>
<protein>
    <recommendedName>
        <fullName evidence="5">Carboxypeptidase regulatory-like domain-containing protein</fullName>
    </recommendedName>
</protein>
<proteinExistence type="predicted"/>
<dbReference type="SUPFAM" id="SSF49478">
    <property type="entry name" value="Cna protein B-type domain"/>
    <property type="match status" value="1"/>
</dbReference>
<feature type="signal peptide" evidence="2">
    <location>
        <begin position="1"/>
        <end position="21"/>
    </location>
</feature>
<reference evidence="3 4" key="1">
    <citation type="submission" date="2016-11" db="EMBL/GenBank/DDBJ databases">
        <title>Draft Genome Sequences of Nine Cyanobacterial Strains from Diverse Habitats.</title>
        <authorList>
            <person name="Zhu T."/>
            <person name="Hou S."/>
            <person name="Lu X."/>
            <person name="Hess W.R."/>
        </authorList>
    </citation>
    <scope>NUCLEOTIDE SEQUENCE [LARGE SCALE GENOMIC DNA]</scope>
    <source>
        <strain evidence="3 4">NIES-30</strain>
    </source>
</reference>
<evidence type="ECO:0000256" key="2">
    <source>
        <dbReference type="SAM" id="SignalP"/>
    </source>
</evidence>
<sequence length="154" mass="17124">MKRLLVALVMCLALVGFPAQADAHQVETFYTLDNQLEFQSLFSSGEPFVGATVNIYAPNNPDEPWMTTTTDREGRFSFLPDESIAGDWEVSIEDDTQSHADYWTVPVGDKGIIYDGISLDSTEDVHYRAAAAFMPLVISIGGALAWLGFTRRRR</sequence>
<dbReference type="OrthoDB" id="7873998at2"/>
<comment type="caution">
    <text evidence="3">The sequence shown here is derived from an EMBL/GenBank/DDBJ whole genome shotgun (WGS) entry which is preliminary data.</text>
</comment>
<feature type="chain" id="PRO_5012437091" description="Carboxypeptidase regulatory-like domain-containing protein" evidence="2">
    <location>
        <begin position="22"/>
        <end position="154"/>
    </location>
</feature>
<keyword evidence="1" id="KW-0812">Transmembrane</keyword>
<keyword evidence="1" id="KW-1133">Transmembrane helix</keyword>
<dbReference type="AlphaFoldDB" id="A0A1U7J0X6"/>
<keyword evidence="4" id="KW-1185">Reference proteome</keyword>
<keyword evidence="2" id="KW-0732">Signal</keyword>
<dbReference type="STRING" id="549789.NIES30_20090"/>
<keyword evidence="1" id="KW-0472">Membrane</keyword>
<evidence type="ECO:0008006" key="5">
    <source>
        <dbReference type="Google" id="ProtNLM"/>
    </source>
</evidence>
<evidence type="ECO:0000313" key="3">
    <source>
        <dbReference type="EMBL" id="OKH45427.1"/>
    </source>
</evidence>
<name>A0A1U7J0X6_9CYAN</name>
<gene>
    <name evidence="3" type="ORF">NIES30_20090</name>
</gene>